<gene>
    <name evidence="6" type="ORF">IX84_12710</name>
</gene>
<protein>
    <submittedName>
        <fullName evidence="6">Peptidase M14</fullName>
    </submittedName>
</protein>
<accession>A0A098S799</accession>
<dbReference type="AlphaFoldDB" id="A0A098S799"/>
<organism evidence="6 7">
    <name type="scientific">Phaeodactylibacter xiamenensis</name>
    <dbReference type="NCBI Taxonomy" id="1524460"/>
    <lineage>
        <taxon>Bacteria</taxon>
        <taxon>Pseudomonadati</taxon>
        <taxon>Bacteroidota</taxon>
        <taxon>Saprospiria</taxon>
        <taxon>Saprospirales</taxon>
        <taxon>Haliscomenobacteraceae</taxon>
        <taxon>Phaeodactylibacter</taxon>
    </lineage>
</organism>
<evidence type="ECO:0000313" key="7">
    <source>
        <dbReference type="Proteomes" id="UP000029736"/>
    </source>
</evidence>
<reference evidence="6 7" key="1">
    <citation type="journal article" date="2014" name="Int. J. Syst. Evol. Microbiol.">
        <title>Phaeodactylibacter xiamenensis gen. nov., sp. nov., a member of the family Saprospiraceae isolated from the marine alga Phaeodactylum tricornutum.</title>
        <authorList>
            <person name="Chen Z.Jr."/>
            <person name="Lei X."/>
            <person name="Lai Q."/>
            <person name="Li Y."/>
            <person name="Zhang B."/>
            <person name="Zhang J."/>
            <person name="Zhang H."/>
            <person name="Yang L."/>
            <person name="Zheng W."/>
            <person name="Tian Y."/>
            <person name="Yu Z."/>
            <person name="Xu H.Jr."/>
            <person name="Zheng T."/>
        </authorList>
    </citation>
    <scope>NUCLEOTIDE SEQUENCE [LARGE SCALE GENOMIC DNA]</scope>
    <source>
        <strain evidence="6 7">KD52</strain>
    </source>
</reference>
<dbReference type="GO" id="GO:0046872">
    <property type="term" value="F:metal ion binding"/>
    <property type="evidence" value="ECO:0007669"/>
    <property type="project" value="UniProtKB-KW"/>
</dbReference>
<dbReference type="InterPro" id="IPR055438">
    <property type="entry name" value="AstE_AspA_cat"/>
</dbReference>
<keyword evidence="7" id="KW-1185">Reference proteome</keyword>
<evidence type="ECO:0000313" key="6">
    <source>
        <dbReference type="EMBL" id="KGE87971.1"/>
    </source>
</evidence>
<proteinExistence type="predicted"/>
<dbReference type="Proteomes" id="UP000029736">
    <property type="component" value="Unassembled WGS sequence"/>
</dbReference>
<comment type="caution">
    <text evidence="6">The sequence shown here is derived from an EMBL/GenBank/DDBJ whole genome shotgun (WGS) entry which is preliminary data.</text>
</comment>
<dbReference type="GO" id="GO:0016811">
    <property type="term" value="F:hydrolase activity, acting on carbon-nitrogen (but not peptide) bonds, in linear amides"/>
    <property type="evidence" value="ECO:0007669"/>
    <property type="project" value="InterPro"/>
</dbReference>
<dbReference type="InterPro" id="IPR043795">
    <property type="entry name" value="N-alpha-Ac-DABA-like"/>
</dbReference>
<dbReference type="SUPFAM" id="SSF53187">
    <property type="entry name" value="Zn-dependent exopeptidases"/>
    <property type="match status" value="1"/>
</dbReference>
<dbReference type="EMBL" id="JPOS01000029">
    <property type="protein sequence ID" value="KGE87971.1"/>
    <property type="molecule type" value="Genomic_DNA"/>
</dbReference>
<evidence type="ECO:0000256" key="1">
    <source>
        <dbReference type="ARBA" id="ARBA00001947"/>
    </source>
</evidence>
<name>A0A098S799_9BACT</name>
<sequence>MPDDAPVIRELDLEAVPQGTLQRFWLHLVTDGMGMPVFIPVIVARGVEEGPVVGLTAAVHGNELNGIPVIQRLFREIDAREIKGTIVGVPVVNLPSLLRKKRRFIDGTDLNHIMPGREDGNVSQVYAYRIVNWIVAKFDYLIDLHTASFGRVNSYYIRADMSSEITRRMALLQNAQIIVHNPPSDGTLRGAADELGIHAITLEVGNPNTFQKGHIRSGLTGIHNVLAHLGMTGDTVEEPEEPAILCKDSSWLYTDTGGILTVQPGLTERVKAGQEVATLRNIFGDFIKRYTAPHDGVVIGKSVSPINQTGGRILHLGVPM</sequence>
<evidence type="ECO:0000256" key="4">
    <source>
        <dbReference type="ARBA" id="ARBA00022833"/>
    </source>
</evidence>
<dbReference type="PANTHER" id="PTHR37326">
    <property type="entry name" value="BLL3975 PROTEIN"/>
    <property type="match status" value="1"/>
</dbReference>
<dbReference type="Gene3D" id="3.40.630.10">
    <property type="entry name" value="Zn peptidases"/>
    <property type="match status" value="1"/>
</dbReference>
<keyword evidence="2" id="KW-0479">Metal-binding</keyword>
<dbReference type="PIRSF" id="PIRSF039012">
    <property type="entry name" value="ASP"/>
    <property type="match status" value="1"/>
</dbReference>
<keyword evidence="4" id="KW-0862">Zinc</keyword>
<feature type="domain" description="Succinylglutamate desuccinylase/Aspartoacylase catalytic" evidence="5">
    <location>
        <begin position="50"/>
        <end position="229"/>
    </location>
</feature>
<evidence type="ECO:0000259" key="5">
    <source>
        <dbReference type="Pfam" id="PF24827"/>
    </source>
</evidence>
<dbReference type="InterPro" id="IPR053138">
    <property type="entry name" value="N-alpha-Ac-DABA_deacetylase"/>
</dbReference>
<dbReference type="STRING" id="1524460.IX84_12710"/>
<comment type="cofactor">
    <cofactor evidence="1">
        <name>Zn(2+)</name>
        <dbReference type="ChEBI" id="CHEBI:29105"/>
    </cofactor>
</comment>
<dbReference type="Pfam" id="PF24827">
    <property type="entry name" value="AstE_AspA_cat"/>
    <property type="match status" value="1"/>
</dbReference>
<dbReference type="PANTHER" id="PTHR37326:SF1">
    <property type="entry name" value="BLL3975 PROTEIN"/>
    <property type="match status" value="1"/>
</dbReference>
<dbReference type="GO" id="GO:0016788">
    <property type="term" value="F:hydrolase activity, acting on ester bonds"/>
    <property type="evidence" value="ECO:0007669"/>
    <property type="project" value="InterPro"/>
</dbReference>
<dbReference type="CDD" id="cd06251">
    <property type="entry name" value="M14_ASTE_ASPA-like"/>
    <property type="match status" value="1"/>
</dbReference>
<keyword evidence="3" id="KW-0378">Hydrolase</keyword>
<evidence type="ECO:0000256" key="2">
    <source>
        <dbReference type="ARBA" id="ARBA00022723"/>
    </source>
</evidence>
<evidence type="ECO:0000256" key="3">
    <source>
        <dbReference type="ARBA" id="ARBA00022801"/>
    </source>
</evidence>